<dbReference type="AlphaFoldDB" id="S2DQN8"/>
<dbReference type="OrthoDB" id="9808622at2"/>
<dbReference type="eggNOG" id="COG2956">
    <property type="taxonomic scope" value="Bacteria"/>
</dbReference>
<proteinExistence type="predicted"/>
<evidence type="ECO:0000256" key="2">
    <source>
        <dbReference type="SAM" id="Phobius"/>
    </source>
</evidence>
<dbReference type="SUPFAM" id="SSF48452">
    <property type="entry name" value="TPR-like"/>
    <property type="match status" value="1"/>
</dbReference>
<gene>
    <name evidence="3" type="ORF">A33Q_4276</name>
</gene>
<dbReference type="Proteomes" id="UP000006073">
    <property type="component" value="Unassembled WGS sequence"/>
</dbReference>
<feature type="transmembrane region" description="Helical" evidence="2">
    <location>
        <begin position="72"/>
        <end position="92"/>
    </location>
</feature>
<dbReference type="EMBL" id="ALWO02000052">
    <property type="protein sequence ID" value="EOZ92183.1"/>
    <property type="molecule type" value="Genomic_DNA"/>
</dbReference>
<keyword evidence="1" id="KW-0802">TPR repeat</keyword>
<evidence type="ECO:0000313" key="3">
    <source>
        <dbReference type="EMBL" id="EOZ92183.1"/>
    </source>
</evidence>
<feature type="transmembrane region" description="Helical" evidence="2">
    <location>
        <begin position="6"/>
        <end position="28"/>
    </location>
</feature>
<organism evidence="3 4">
    <name type="scientific">Indibacter alkaliphilus (strain CCUG 57479 / KCTC 22604 / LW1)</name>
    <dbReference type="NCBI Taxonomy" id="1189612"/>
    <lineage>
        <taxon>Bacteria</taxon>
        <taxon>Pseudomonadati</taxon>
        <taxon>Bacteroidota</taxon>
        <taxon>Cytophagia</taxon>
        <taxon>Cytophagales</taxon>
        <taxon>Cyclobacteriaceae</taxon>
    </lineage>
</organism>
<dbReference type="Gene3D" id="1.25.40.10">
    <property type="entry name" value="Tetratricopeptide repeat domain"/>
    <property type="match status" value="2"/>
</dbReference>
<keyword evidence="2" id="KW-0472">Membrane</keyword>
<dbReference type="STRING" id="1189612.A33Q_4276"/>
<comment type="caution">
    <text evidence="3">The sequence shown here is derived from an EMBL/GenBank/DDBJ whole genome shotgun (WGS) entry which is preliminary data.</text>
</comment>
<keyword evidence="2" id="KW-1133">Transmembrane helix</keyword>
<dbReference type="InterPro" id="IPR019734">
    <property type="entry name" value="TPR_rpt"/>
</dbReference>
<keyword evidence="4" id="KW-1185">Reference proteome</keyword>
<dbReference type="PROSITE" id="PS50005">
    <property type="entry name" value="TPR"/>
    <property type="match status" value="1"/>
</dbReference>
<name>S2DQN8_INDAL</name>
<accession>S2DQN8</accession>
<evidence type="ECO:0000313" key="4">
    <source>
        <dbReference type="Proteomes" id="UP000006073"/>
    </source>
</evidence>
<reference evidence="3 4" key="1">
    <citation type="journal article" date="2013" name="Genome Announc.">
        <title>Draft Genome Sequence of Indibacter alkaliphilus Strain LW1T, Isolated from Lonar Lake, a Haloalkaline Lake in the Buldana District of Maharashtra, India.</title>
        <authorList>
            <person name="Singh A."/>
            <person name="Kumar Jangir P."/>
            <person name="Sharma R."/>
            <person name="Singh A."/>
            <person name="Kumar Pinnaka A."/>
            <person name="Shivaji S."/>
        </authorList>
    </citation>
    <scope>NUCLEOTIDE SEQUENCE [LARGE SCALE GENOMIC DNA]</scope>
    <source>
        <strain evidence="4">CCUG 57479 / KCTC 22604 / LW1</strain>
    </source>
</reference>
<keyword evidence="2" id="KW-0812">Transmembrane</keyword>
<dbReference type="InterPro" id="IPR011990">
    <property type="entry name" value="TPR-like_helical_dom_sf"/>
</dbReference>
<dbReference type="SMART" id="SM00028">
    <property type="entry name" value="TPR"/>
    <property type="match status" value="2"/>
</dbReference>
<evidence type="ECO:0000256" key="1">
    <source>
        <dbReference type="PROSITE-ProRule" id="PRU00339"/>
    </source>
</evidence>
<dbReference type="PROSITE" id="PS50293">
    <property type="entry name" value="TPR_REGION"/>
    <property type="match status" value="1"/>
</dbReference>
<feature type="repeat" description="TPR" evidence="1">
    <location>
        <begin position="179"/>
        <end position="212"/>
    </location>
</feature>
<sequence length="268" mass="30277">MGIESVYSWLVFFIGICELSKSFIFAAAKNIKMAKKNQKKATEAEYELLEKPEEIASRLERGEAFVKKNSRIFGGILIVGILAMAAILYFQIDRQNKDKRAQAEMFQAVYYFEQDSTDYALNGDGSNPGFLKIADQYSGTNAANLANFYIGSIYLSEGNFQKAVDHLKKFSSGDYFVQARAYALLGDAYLELGNTKDAISNYRKAIDHKENKHFAPRYLSKLAIAYEEAGDINNAIKTWGTIEDKYFESFEFTNARKHKARLEGLASK</sequence>
<protein>
    <submittedName>
        <fullName evidence="3">TPR domain protein</fullName>
    </submittedName>
</protein>
<dbReference type="Pfam" id="PF13424">
    <property type="entry name" value="TPR_12"/>
    <property type="match status" value="1"/>
</dbReference>